<dbReference type="Proteomes" id="UP000228635">
    <property type="component" value="Unassembled WGS sequence"/>
</dbReference>
<dbReference type="InterPro" id="IPR050486">
    <property type="entry name" value="Mannose-1P_guanyltransferase"/>
</dbReference>
<dbReference type="Pfam" id="PF00483">
    <property type="entry name" value="NTP_transferase"/>
    <property type="match status" value="1"/>
</dbReference>
<protein>
    <recommendedName>
        <fullName evidence="1">Nucleotidyl transferase domain-containing protein</fullName>
    </recommendedName>
</protein>
<evidence type="ECO:0000313" key="2">
    <source>
        <dbReference type="EMBL" id="PIT92411.1"/>
    </source>
</evidence>
<proteinExistence type="predicted"/>
<sequence>MKAIILAGGKGTRLRPITLEIPKPLITVKRRPIINYLIEMFQHHGVTETKIVIRPEDREEFRWWKKRWGEMMSGMDISFAEEPEPMGTIGYWVHELKNWTGSEPFFYTNGDELKEIDLTEMKKIHETNEALATLALVEVERPEEYGVAVLEGSIITHFLEKPENPPSNLISGGLYLFDPKVIDHISEEKRNNPFLMAEQDLFPNLANIGKLTAYKAKGRWYDCGSLERWEKAINEWSRES</sequence>
<organism evidence="2 3">
    <name type="scientific">Candidatus Harrisonbacteria bacterium CG10_big_fil_rev_8_21_14_0_10_42_17</name>
    <dbReference type="NCBI Taxonomy" id="1974584"/>
    <lineage>
        <taxon>Bacteria</taxon>
        <taxon>Candidatus Harrisoniibacteriota</taxon>
    </lineage>
</organism>
<dbReference type="InterPro" id="IPR029044">
    <property type="entry name" value="Nucleotide-diphossugar_trans"/>
</dbReference>
<accession>A0A2M6WHZ4</accession>
<name>A0A2M6WHZ4_9BACT</name>
<evidence type="ECO:0000313" key="3">
    <source>
        <dbReference type="Proteomes" id="UP000228635"/>
    </source>
</evidence>
<evidence type="ECO:0000259" key="1">
    <source>
        <dbReference type="Pfam" id="PF00483"/>
    </source>
</evidence>
<dbReference type="Gene3D" id="3.90.550.10">
    <property type="entry name" value="Spore Coat Polysaccharide Biosynthesis Protein SpsA, Chain A"/>
    <property type="match status" value="1"/>
</dbReference>
<dbReference type="AlphaFoldDB" id="A0A2M6WHZ4"/>
<dbReference type="EMBL" id="PFBA01000024">
    <property type="protein sequence ID" value="PIT92411.1"/>
    <property type="molecule type" value="Genomic_DNA"/>
</dbReference>
<feature type="domain" description="Nucleotidyl transferase" evidence="1">
    <location>
        <begin position="2"/>
        <end position="234"/>
    </location>
</feature>
<dbReference type="SUPFAM" id="SSF53448">
    <property type="entry name" value="Nucleotide-diphospho-sugar transferases"/>
    <property type="match status" value="1"/>
</dbReference>
<dbReference type="PANTHER" id="PTHR22572">
    <property type="entry name" value="SUGAR-1-PHOSPHATE GUANYL TRANSFERASE"/>
    <property type="match status" value="1"/>
</dbReference>
<reference evidence="3" key="1">
    <citation type="submission" date="2017-09" db="EMBL/GenBank/DDBJ databases">
        <title>Depth-based differentiation of microbial function through sediment-hosted aquifers and enrichment of novel symbionts in the deep terrestrial subsurface.</title>
        <authorList>
            <person name="Probst A.J."/>
            <person name="Ladd B."/>
            <person name="Jarett J.K."/>
            <person name="Geller-Mcgrath D.E."/>
            <person name="Sieber C.M.K."/>
            <person name="Emerson J.B."/>
            <person name="Anantharaman K."/>
            <person name="Thomas B.C."/>
            <person name="Malmstrom R."/>
            <person name="Stieglmeier M."/>
            <person name="Klingl A."/>
            <person name="Woyke T."/>
            <person name="Ryan C.M."/>
            <person name="Banfield J.F."/>
        </authorList>
    </citation>
    <scope>NUCLEOTIDE SEQUENCE [LARGE SCALE GENOMIC DNA]</scope>
</reference>
<comment type="caution">
    <text evidence="2">The sequence shown here is derived from an EMBL/GenBank/DDBJ whole genome shotgun (WGS) entry which is preliminary data.</text>
</comment>
<dbReference type="InterPro" id="IPR005835">
    <property type="entry name" value="NTP_transferase_dom"/>
</dbReference>
<gene>
    <name evidence="2" type="ORF">COU08_02810</name>
</gene>
<dbReference type="CDD" id="cd04181">
    <property type="entry name" value="NTP_transferase"/>
    <property type="match status" value="1"/>
</dbReference>